<evidence type="ECO:0000313" key="2">
    <source>
        <dbReference type="Proteomes" id="UP001140096"/>
    </source>
</evidence>
<accession>A0ACC1LK36</accession>
<dbReference type="Proteomes" id="UP001140096">
    <property type="component" value="Unassembled WGS sequence"/>
</dbReference>
<comment type="caution">
    <text evidence="1">The sequence shown here is derived from an EMBL/GenBank/DDBJ whole genome shotgun (WGS) entry which is preliminary data.</text>
</comment>
<protein>
    <submittedName>
        <fullName evidence="1">Uncharacterized protein</fullName>
    </submittedName>
</protein>
<reference evidence="1" key="1">
    <citation type="submission" date="2022-07" db="EMBL/GenBank/DDBJ databases">
        <title>Phylogenomic reconstructions and comparative analyses of Kickxellomycotina fungi.</title>
        <authorList>
            <person name="Reynolds N.K."/>
            <person name="Stajich J.E."/>
            <person name="Barry K."/>
            <person name="Grigoriev I.V."/>
            <person name="Crous P."/>
            <person name="Smith M.E."/>
        </authorList>
    </citation>
    <scope>NUCLEOTIDE SEQUENCE</scope>
    <source>
        <strain evidence="1">CBS 102833</strain>
    </source>
</reference>
<name>A0ACC1LK36_9FUNG</name>
<keyword evidence="2" id="KW-1185">Reference proteome</keyword>
<dbReference type="EMBL" id="JANBUP010000679">
    <property type="protein sequence ID" value="KAJ2810556.1"/>
    <property type="molecule type" value="Genomic_DNA"/>
</dbReference>
<gene>
    <name evidence="1" type="ORF">H4S07_002603</name>
</gene>
<evidence type="ECO:0000313" key="1">
    <source>
        <dbReference type="EMBL" id="KAJ2810556.1"/>
    </source>
</evidence>
<organism evidence="1 2">
    <name type="scientific">Coemansia furcata</name>
    <dbReference type="NCBI Taxonomy" id="417177"/>
    <lineage>
        <taxon>Eukaryota</taxon>
        <taxon>Fungi</taxon>
        <taxon>Fungi incertae sedis</taxon>
        <taxon>Zoopagomycota</taxon>
        <taxon>Kickxellomycotina</taxon>
        <taxon>Kickxellomycetes</taxon>
        <taxon>Kickxellales</taxon>
        <taxon>Kickxellaceae</taxon>
        <taxon>Coemansia</taxon>
    </lineage>
</organism>
<proteinExistence type="predicted"/>
<sequence>MSVTTTKNPFALKCPMDRCKCVVFQSNTATRVKRTPREKLPAIGNPLFKSPKAPEIVNKADTTEPNKKTDDGDDYWMVTDVMAFDNVGVSHTKDGIKYLSCADCDLAPIGYHDTTDNANNKKEYLIAVDRVVYKQAK</sequence>